<dbReference type="PANTHER" id="PTHR39677:SF4">
    <property type="entry name" value="RIBONUCLEASE VAPC6"/>
    <property type="match status" value="1"/>
</dbReference>
<dbReference type="InterPro" id="IPR002716">
    <property type="entry name" value="PIN_dom"/>
</dbReference>
<keyword evidence="3" id="KW-1185">Reference proteome</keyword>
<dbReference type="Proteomes" id="UP000027153">
    <property type="component" value="Unassembled WGS sequence"/>
</dbReference>
<evidence type="ECO:0000259" key="1">
    <source>
        <dbReference type="Pfam" id="PF01850"/>
    </source>
</evidence>
<comment type="caution">
    <text evidence="2">The sequence shown here is derived from an EMBL/GenBank/DDBJ whole genome shotgun (WGS) entry which is preliminary data.</text>
</comment>
<dbReference type="Gene3D" id="3.40.50.1010">
    <property type="entry name" value="5'-nuclease"/>
    <property type="match status" value="1"/>
</dbReference>
<reference evidence="2 3" key="1">
    <citation type="journal article" date="2013" name="Nature">
        <title>Anaerobic oxidation of methane coupled to nitrate reduction in a novel archaeal lineage.</title>
        <authorList>
            <person name="Haroon M.F."/>
            <person name="Hu S."/>
            <person name="Shi Y."/>
            <person name="Imelfort M."/>
            <person name="Keller J."/>
            <person name="Hugenholtz P."/>
            <person name="Yuan Z."/>
            <person name="Tyson G.W."/>
        </authorList>
    </citation>
    <scope>NUCLEOTIDE SEQUENCE [LARGE SCALE GENOMIC DNA]</scope>
    <source>
        <strain evidence="2 3">ANME-2d</strain>
    </source>
</reference>
<sequence>MNLEGFKGTERIYIDSTIFVSHHSKDAIDRKECTAFLNAVEKGEMNAVTSSIAIDETAYILLKFKAAEILNTDRHYKILASLRHDKDVFDEAWEVAQIHIDFVDALRAKNVLQIITETADPLEIAGLAKRYQLLPRDASHLGIMRKNMIKNIATNDSDFERIKDIEMWRP</sequence>
<dbReference type="AlphaFoldDB" id="A0A062V234"/>
<dbReference type="Pfam" id="PF01850">
    <property type="entry name" value="PIN"/>
    <property type="match status" value="1"/>
</dbReference>
<proteinExistence type="predicted"/>
<dbReference type="PANTHER" id="PTHR39677">
    <property type="entry name" value="RIBONUCLEASE VAPC6"/>
    <property type="match status" value="1"/>
</dbReference>
<gene>
    <name evidence="2" type="ORF">ANME2D_00231</name>
</gene>
<dbReference type="SUPFAM" id="SSF88723">
    <property type="entry name" value="PIN domain-like"/>
    <property type="match status" value="1"/>
</dbReference>
<evidence type="ECO:0000313" key="2">
    <source>
        <dbReference type="EMBL" id="KCZ73171.1"/>
    </source>
</evidence>
<dbReference type="EMBL" id="JMIY01000001">
    <property type="protein sequence ID" value="KCZ73171.1"/>
    <property type="molecule type" value="Genomic_DNA"/>
</dbReference>
<accession>A0A062V234</accession>
<organism evidence="2 3">
    <name type="scientific">Candidatus Methanoperedens nitratireducens</name>
    <dbReference type="NCBI Taxonomy" id="1392998"/>
    <lineage>
        <taxon>Archaea</taxon>
        <taxon>Methanobacteriati</taxon>
        <taxon>Methanobacteriota</taxon>
        <taxon>Stenosarchaea group</taxon>
        <taxon>Methanomicrobia</taxon>
        <taxon>Methanosarcinales</taxon>
        <taxon>ANME-2 cluster</taxon>
        <taxon>Candidatus Methanoperedentaceae</taxon>
        <taxon>Candidatus Methanoperedens</taxon>
    </lineage>
</organism>
<name>A0A062V234_9EURY</name>
<evidence type="ECO:0000313" key="3">
    <source>
        <dbReference type="Proteomes" id="UP000027153"/>
    </source>
</evidence>
<protein>
    <submittedName>
        <fullName evidence="2">Putative nucleic acid-binding protein, contains PIN domain</fullName>
    </submittedName>
</protein>
<dbReference type="RefSeq" id="WP_048088395.1">
    <property type="nucleotide sequence ID" value="NZ_JMIY01000001.1"/>
</dbReference>
<dbReference type="InterPro" id="IPR029060">
    <property type="entry name" value="PIN-like_dom_sf"/>
</dbReference>
<feature type="domain" description="PIN" evidence="1">
    <location>
        <begin position="12"/>
        <end position="106"/>
    </location>
</feature>